<evidence type="ECO:0000313" key="1">
    <source>
        <dbReference type="EMBL" id="ESU39847.1"/>
    </source>
</evidence>
<gene>
    <name evidence="1" type="ORF">DHA2_151394</name>
</gene>
<protein>
    <submittedName>
        <fullName evidence="1">Uncharacterized protein</fullName>
    </submittedName>
</protein>
<evidence type="ECO:0000313" key="2">
    <source>
        <dbReference type="Proteomes" id="UP000018320"/>
    </source>
</evidence>
<name>V6TNB9_GIAIN</name>
<dbReference type="VEuPathDB" id="GiardiaDB:QR46_3531"/>
<dbReference type="VEuPathDB" id="GiardiaDB:DHA2_151394"/>
<dbReference type="VEuPathDB" id="GiardiaDB:GL50803_0060748"/>
<dbReference type="AlphaFoldDB" id="V6TNB9"/>
<dbReference type="EMBL" id="AHGT01000001">
    <property type="protein sequence ID" value="ESU39847.1"/>
    <property type="molecule type" value="Genomic_DNA"/>
</dbReference>
<reference evidence="1 2" key="2">
    <citation type="journal article" date="2013" name="Genome Biol. Evol.">
        <title>Genome sequencing of Giardia lamblia genotypes A2 and B isolates (DH and GS) and comparative analysis with the genomes of genotypes A1 and E (WB and Pig).</title>
        <authorList>
            <person name="Adam R.D."/>
            <person name="Dahlstrom E.W."/>
            <person name="Martens C.A."/>
            <person name="Bruno D.P."/>
            <person name="Barbian K.D."/>
            <person name="Ricklefs S.M."/>
            <person name="Hernandez M.M."/>
            <person name="Narla N.P."/>
            <person name="Patel R.B."/>
            <person name="Porcella S.F."/>
            <person name="Nash T.E."/>
        </authorList>
    </citation>
    <scope>NUCLEOTIDE SEQUENCE [LARGE SCALE GENOMIC DNA]</scope>
    <source>
        <strain evidence="1 2">DH</strain>
    </source>
</reference>
<accession>V6TNB9</accession>
<sequence>MSLLDALVSVCRRHSNFIKRWGLGMSVIERDITTEEANTFVRSVAHRLEMYSIAEQIHFAKSPFANQCAQNLPKCCIHLKRAFIELMVLRSSIAECSISKETAFDDLIPFLDSSDPSIKIPIFALSDMPHLSSHEDIRVGISMIMRSIIQNSSATGLRDSALFLEYNRTLYPRLQIPVPIVGRDVQPRRSSTTSLPFIFGRLLALSLAFNVQVPDVLPDDLFAALCGGRYFLKETLSIFSNGLELSAGKQQSSTMRPLYKLSPIIVHQALRVQPSELSQNENDFYQKHLLDVVRDDVVSLANISNTISSSSIDIQLSTEDILSALHGVEDFPITEYNQRFKLFFKLQSKSDVLKLIRKTQDSIRSGEAFVAFYREVRTGFRTVFTAPLSPGRSSSDIENTMQGSDSLNSDGPVMSLINTSALKWYCEIDALLDSMAPSDLKRLLVHPLKITPTELSQCITPQRSNLRVEHSIALQTTVESIKGLLFSLEKDSHELLSKLVIEATGFPYLTGVSIQVGDGPKPYLLPMDLAAHTTTHPTWARLMGLA</sequence>
<comment type="caution">
    <text evidence="1">The sequence shown here is derived from an EMBL/GenBank/DDBJ whole genome shotgun (WGS) entry which is preliminary data.</text>
</comment>
<organism evidence="1 2">
    <name type="scientific">Giardia intestinalis</name>
    <name type="common">Giardia lamblia</name>
    <dbReference type="NCBI Taxonomy" id="5741"/>
    <lineage>
        <taxon>Eukaryota</taxon>
        <taxon>Metamonada</taxon>
        <taxon>Diplomonadida</taxon>
        <taxon>Hexamitidae</taxon>
        <taxon>Giardiinae</taxon>
        <taxon>Giardia</taxon>
    </lineage>
</organism>
<proteinExistence type="predicted"/>
<dbReference type="Proteomes" id="UP000018320">
    <property type="component" value="Unassembled WGS sequence"/>
</dbReference>
<reference evidence="2" key="1">
    <citation type="submission" date="2012-02" db="EMBL/GenBank/DDBJ databases">
        <title>Genome sequencing of Giardia lamblia Genotypes A2 and B isolates (DH and GS) and comparative analysis with the genomes of Genotypes A1 and E (WB and Pig).</title>
        <authorList>
            <person name="Adam R."/>
            <person name="Dahlstrom E."/>
            <person name="Martens C."/>
            <person name="Bruno D."/>
            <person name="Barbian K."/>
            <person name="Porcella S.F."/>
            <person name="Nash T."/>
        </authorList>
    </citation>
    <scope>NUCLEOTIDE SEQUENCE</scope>
    <source>
        <strain evidence="2">DH</strain>
    </source>
</reference>
<dbReference type="VEuPathDB" id="GiardiaDB:GL50581_621"/>